<reference evidence="2" key="1">
    <citation type="journal article" date="2017" name="Nat. Commun.">
        <title>The North American bullfrog draft genome provides insight into hormonal regulation of long noncoding RNA.</title>
        <authorList>
            <person name="Hammond S.A."/>
            <person name="Warren R.L."/>
            <person name="Vandervalk B.P."/>
            <person name="Kucuk E."/>
            <person name="Khan H."/>
            <person name="Gibb E.A."/>
            <person name="Pandoh P."/>
            <person name="Kirk H."/>
            <person name="Zhao Y."/>
            <person name="Jones M."/>
            <person name="Mungall A.J."/>
            <person name="Coope R."/>
            <person name="Pleasance S."/>
            <person name="Moore R.A."/>
            <person name="Holt R.A."/>
            <person name="Round J.M."/>
            <person name="Ohora S."/>
            <person name="Walle B.V."/>
            <person name="Veldhoen N."/>
            <person name="Helbing C.C."/>
            <person name="Birol I."/>
        </authorList>
    </citation>
    <scope>NUCLEOTIDE SEQUENCE [LARGE SCALE GENOMIC DNA]</scope>
</reference>
<proteinExistence type="predicted"/>
<evidence type="ECO:0000313" key="2">
    <source>
        <dbReference type="Proteomes" id="UP000228934"/>
    </source>
</evidence>
<evidence type="ECO:0000313" key="1">
    <source>
        <dbReference type="EMBL" id="PIO15661.1"/>
    </source>
</evidence>
<name>A0A2G9QKM6_AQUCT</name>
<accession>A0A2G9QKM6</accession>
<sequence length="197" mass="22236">MEVKLRNLSLGVDSRVEKLSQDDSRMMEKLTDIETYIKDMRASSVITKINGVEASVNRILSDDVTGSLGKDIQRILEAITGLRDDVRKENSQRVDQTEQNMEVKLKNLTLRLDSRVEKLSQDGQGVDQTEQNMEVKLRNLTLGLDSRMEKLSQDDSRMMEKLTDIETFIKDMKGSGSLVSPIIGSVMVSEEEKIALI</sequence>
<keyword evidence="2" id="KW-1185">Reference proteome</keyword>
<protein>
    <submittedName>
        <fullName evidence="1">Uncharacterized protein</fullName>
    </submittedName>
</protein>
<dbReference type="AlphaFoldDB" id="A0A2G9QKM6"/>
<dbReference type="Proteomes" id="UP000228934">
    <property type="component" value="Unassembled WGS sequence"/>
</dbReference>
<gene>
    <name evidence="1" type="ORF">AB205_0167910</name>
</gene>
<dbReference type="EMBL" id="KV973666">
    <property type="protein sequence ID" value="PIO15661.1"/>
    <property type="molecule type" value="Genomic_DNA"/>
</dbReference>
<organism evidence="1 2">
    <name type="scientific">Aquarana catesbeiana</name>
    <name type="common">American bullfrog</name>
    <name type="synonym">Rana catesbeiana</name>
    <dbReference type="NCBI Taxonomy" id="8400"/>
    <lineage>
        <taxon>Eukaryota</taxon>
        <taxon>Metazoa</taxon>
        <taxon>Chordata</taxon>
        <taxon>Craniata</taxon>
        <taxon>Vertebrata</taxon>
        <taxon>Euteleostomi</taxon>
        <taxon>Amphibia</taxon>
        <taxon>Batrachia</taxon>
        <taxon>Anura</taxon>
        <taxon>Neobatrachia</taxon>
        <taxon>Ranoidea</taxon>
        <taxon>Ranidae</taxon>
        <taxon>Aquarana</taxon>
    </lineage>
</organism>